<dbReference type="Pfam" id="PF04172">
    <property type="entry name" value="LrgB"/>
    <property type="match status" value="1"/>
</dbReference>
<evidence type="ECO:0000256" key="3">
    <source>
        <dbReference type="ARBA" id="ARBA00022989"/>
    </source>
</evidence>
<evidence type="ECO:0000256" key="5">
    <source>
        <dbReference type="SAM" id="Phobius"/>
    </source>
</evidence>
<keyword evidence="2 5" id="KW-0812">Transmembrane</keyword>
<proteinExistence type="predicted"/>
<sequence>TSLAPKSVTVPIAVSVAEPLGGIITITSVVVFCVGIFGSLVGPWLLRRCGVTDPMAQGFALGSAAHGIGTARAIEIGALEGALSGLAMALMGIMTALLLPVIEKFLY</sequence>
<dbReference type="PANTHER" id="PTHR30249">
    <property type="entry name" value="PUTATIVE SEROTONIN TRANSPORTER"/>
    <property type="match status" value="1"/>
</dbReference>
<comment type="subcellular location">
    <subcellularLocation>
        <location evidence="1">Membrane</location>
        <topology evidence="1">Multi-pass membrane protein</topology>
    </subcellularLocation>
</comment>
<reference evidence="6" key="1">
    <citation type="journal article" date="2013" name="Environ. Microbiol.">
        <title>Microbiota from the distal guts of lean and obese adolescents exhibit partial functional redundancy besides clear differences in community structure.</title>
        <authorList>
            <person name="Ferrer M."/>
            <person name="Ruiz A."/>
            <person name="Lanza F."/>
            <person name="Haange S.B."/>
            <person name="Oberbach A."/>
            <person name="Till H."/>
            <person name="Bargiela R."/>
            <person name="Campoy C."/>
            <person name="Segura M.T."/>
            <person name="Richter M."/>
            <person name="von Bergen M."/>
            <person name="Seifert J."/>
            <person name="Suarez A."/>
        </authorList>
    </citation>
    <scope>NUCLEOTIDE SEQUENCE</scope>
</reference>
<dbReference type="PANTHER" id="PTHR30249:SF0">
    <property type="entry name" value="PLASTIDAL GLYCOLATE_GLYCERATE TRANSLOCATOR 1, CHLOROPLASTIC"/>
    <property type="match status" value="1"/>
</dbReference>
<evidence type="ECO:0000256" key="4">
    <source>
        <dbReference type="ARBA" id="ARBA00023136"/>
    </source>
</evidence>
<dbReference type="InterPro" id="IPR007300">
    <property type="entry name" value="CidB/LrgB"/>
</dbReference>
<accession>K1TQP5</accession>
<dbReference type="EMBL" id="AJWZ01005782">
    <property type="protein sequence ID" value="EKC61636.1"/>
    <property type="molecule type" value="Genomic_DNA"/>
</dbReference>
<feature type="transmembrane region" description="Helical" evidence="5">
    <location>
        <begin position="20"/>
        <end position="46"/>
    </location>
</feature>
<feature type="non-terminal residue" evidence="6">
    <location>
        <position position="1"/>
    </location>
</feature>
<feature type="transmembrane region" description="Helical" evidence="5">
    <location>
        <begin position="82"/>
        <end position="102"/>
    </location>
</feature>
<comment type="caution">
    <text evidence="6">The sequence shown here is derived from an EMBL/GenBank/DDBJ whole genome shotgun (WGS) entry which is preliminary data.</text>
</comment>
<keyword evidence="4 5" id="KW-0472">Membrane</keyword>
<protein>
    <submittedName>
        <fullName evidence="6">LrgB-like protein</fullName>
    </submittedName>
</protein>
<evidence type="ECO:0000313" key="6">
    <source>
        <dbReference type="EMBL" id="EKC61636.1"/>
    </source>
</evidence>
<dbReference type="GO" id="GO:0016020">
    <property type="term" value="C:membrane"/>
    <property type="evidence" value="ECO:0007669"/>
    <property type="project" value="UniProtKB-SubCell"/>
</dbReference>
<gene>
    <name evidence="6" type="ORF">OBE_08378</name>
</gene>
<name>K1TQP5_9ZZZZ</name>
<dbReference type="AlphaFoldDB" id="K1TQP5"/>
<keyword evidence="3 5" id="KW-1133">Transmembrane helix</keyword>
<organism evidence="6">
    <name type="scientific">human gut metagenome</name>
    <dbReference type="NCBI Taxonomy" id="408170"/>
    <lineage>
        <taxon>unclassified sequences</taxon>
        <taxon>metagenomes</taxon>
        <taxon>organismal metagenomes</taxon>
    </lineage>
</organism>
<evidence type="ECO:0000256" key="1">
    <source>
        <dbReference type="ARBA" id="ARBA00004141"/>
    </source>
</evidence>
<evidence type="ECO:0000256" key="2">
    <source>
        <dbReference type="ARBA" id="ARBA00022692"/>
    </source>
</evidence>